<keyword evidence="1" id="KW-0472">Membrane</keyword>
<feature type="transmembrane region" description="Helical" evidence="1">
    <location>
        <begin position="181"/>
        <end position="202"/>
    </location>
</feature>
<dbReference type="AlphaFoldDB" id="A0A853ESP5"/>
<protein>
    <submittedName>
        <fullName evidence="2">Uncharacterized protein</fullName>
    </submittedName>
</protein>
<dbReference type="RefSeq" id="WP_179913151.1">
    <property type="nucleotide sequence ID" value="NZ_JACBYE010000015.1"/>
</dbReference>
<reference evidence="2 3" key="1">
    <citation type="submission" date="2020-07" db="EMBL/GenBank/DDBJ databases">
        <title>MOT database genomes.</title>
        <authorList>
            <person name="Joseph S."/>
            <person name="Aduse-Opoku J."/>
            <person name="Hashim A."/>
            <person name="Wade W."/>
            <person name="Curtis M."/>
        </authorList>
    </citation>
    <scope>NUCLEOTIDE SEQUENCE [LARGE SCALE GENOMIC DNA]</scope>
    <source>
        <strain evidence="2 3">DSM 100099</strain>
    </source>
</reference>
<name>A0A853ESP5_9MICO</name>
<keyword evidence="1" id="KW-0812">Transmembrane</keyword>
<sequence>MTWAKKIFSRTFFAKDVWPRRKSVFKHRYFIGSVFVAMAVSLLAPHMPAVAEGPNVTFGQVATANLAFGALSFGVSSAGALTVLTLPSDRLLAAMMLNSVDGEPVRVVKGIEGFEFKQSGQDISGTLPIPKQSIYADLLFTLLYSASIQILLALVSVILLFTLGGTEITADQPSLSQSAGLGAISGLSFYVLLQLTAVIRALSNIGRNRERFAQEELSSM</sequence>
<keyword evidence="1" id="KW-1133">Transmembrane helix</keyword>
<comment type="caution">
    <text evidence="2">The sequence shown here is derived from an EMBL/GenBank/DDBJ whole genome shotgun (WGS) entry which is preliminary data.</text>
</comment>
<dbReference type="Proteomes" id="UP000561011">
    <property type="component" value="Unassembled WGS sequence"/>
</dbReference>
<evidence type="ECO:0000256" key="1">
    <source>
        <dbReference type="SAM" id="Phobius"/>
    </source>
</evidence>
<proteinExistence type="predicted"/>
<keyword evidence="3" id="KW-1185">Reference proteome</keyword>
<feature type="transmembrane region" description="Helical" evidence="1">
    <location>
        <begin position="138"/>
        <end position="161"/>
    </location>
</feature>
<feature type="transmembrane region" description="Helical" evidence="1">
    <location>
        <begin position="29"/>
        <end position="47"/>
    </location>
</feature>
<accession>A0A853ESP5</accession>
<gene>
    <name evidence="2" type="ORF">HZZ10_08170</name>
</gene>
<dbReference type="EMBL" id="JACBYE010000015">
    <property type="protein sequence ID" value="NYS93500.1"/>
    <property type="molecule type" value="Genomic_DNA"/>
</dbReference>
<feature type="transmembrane region" description="Helical" evidence="1">
    <location>
        <begin position="67"/>
        <end position="86"/>
    </location>
</feature>
<evidence type="ECO:0000313" key="2">
    <source>
        <dbReference type="EMBL" id="NYS93500.1"/>
    </source>
</evidence>
<evidence type="ECO:0000313" key="3">
    <source>
        <dbReference type="Proteomes" id="UP000561011"/>
    </source>
</evidence>
<organism evidence="2 3">
    <name type="scientific">Sanguibacter inulinus</name>
    <dbReference type="NCBI Taxonomy" id="60922"/>
    <lineage>
        <taxon>Bacteria</taxon>
        <taxon>Bacillati</taxon>
        <taxon>Actinomycetota</taxon>
        <taxon>Actinomycetes</taxon>
        <taxon>Micrococcales</taxon>
        <taxon>Sanguibacteraceae</taxon>
        <taxon>Sanguibacter</taxon>
    </lineage>
</organism>